<organism evidence="1 2">
    <name type="scientific">Bifidobacterium catenulatum DSM 16992 = JCM 1194 = LMG 11043</name>
    <dbReference type="NCBI Taxonomy" id="566552"/>
    <lineage>
        <taxon>Bacteria</taxon>
        <taxon>Bacillati</taxon>
        <taxon>Actinomycetota</taxon>
        <taxon>Actinomycetes</taxon>
        <taxon>Bifidobacteriales</taxon>
        <taxon>Bifidobacteriaceae</taxon>
        <taxon>Bifidobacterium</taxon>
    </lineage>
</organism>
<proteinExistence type="predicted"/>
<evidence type="ECO:0000313" key="2">
    <source>
        <dbReference type="Proteomes" id="UP000003882"/>
    </source>
</evidence>
<name>B6XUI4_9BIFI</name>
<comment type="caution">
    <text evidence="1">The sequence shown here is derived from an EMBL/GenBank/DDBJ whole genome shotgun (WGS) entry which is preliminary data.</text>
</comment>
<reference evidence="1 2" key="1">
    <citation type="submission" date="2008-10" db="EMBL/GenBank/DDBJ databases">
        <title>Draft genome sequence of Bifidobacterium catenulatum (DSM 16992).</title>
        <authorList>
            <person name="Sudarsanam P."/>
            <person name="Ley R."/>
            <person name="Guruge J."/>
            <person name="Turnbaugh P.J."/>
            <person name="Mahowald M."/>
            <person name="Liep D."/>
            <person name="Gordon J."/>
        </authorList>
    </citation>
    <scope>NUCLEOTIDE SEQUENCE [LARGE SCALE GENOMIC DNA]</scope>
    <source>
        <strain evidence="1 2">DSM 16992</strain>
    </source>
</reference>
<dbReference type="Proteomes" id="UP000003882">
    <property type="component" value="Unassembled WGS sequence"/>
</dbReference>
<sequence>MMSGDDMIAFATVDDLVARWRVLSDSEERQAEVLLDDASDLIRTECPRYAAANPMTLKRIACAIVKRAMLTGDDAAGISQSTQTAGPFSESLTYSNPAGDLYLTSAEKRSLGYGRQRAFSISLDGGADA</sequence>
<dbReference type="eggNOG" id="ENOG50338N2">
    <property type="taxonomic scope" value="Bacteria"/>
</dbReference>
<dbReference type="Pfam" id="PF09355">
    <property type="entry name" value="Phage_Gp19"/>
    <property type="match status" value="1"/>
</dbReference>
<accession>B6XUI4</accession>
<dbReference type="EMBL" id="ABXY01000011">
    <property type="protein sequence ID" value="EEB21900.1"/>
    <property type="molecule type" value="Genomic_DNA"/>
</dbReference>
<evidence type="ECO:0000313" key="1">
    <source>
        <dbReference type="EMBL" id="EEB21900.1"/>
    </source>
</evidence>
<dbReference type="AlphaFoldDB" id="B6XUI4"/>
<reference evidence="1 2" key="2">
    <citation type="submission" date="2008-10" db="EMBL/GenBank/DDBJ databases">
        <authorList>
            <person name="Fulton L."/>
            <person name="Clifton S."/>
            <person name="Fulton B."/>
            <person name="Xu J."/>
            <person name="Minx P."/>
            <person name="Pepin K.H."/>
            <person name="Johnson M."/>
            <person name="Bhonagiri V."/>
            <person name="Nash W.E."/>
            <person name="Mardis E.R."/>
            <person name="Wilson R.K."/>
        </authorList>
    </citation>
    <scope>NUCLEOTIDE SEQUENCE [LARGE SCALE GENOMIC DNA]</scope>
    <source>
        <strain evidence="1 2">DSM 16992</strain>
    </source>
</reference>
<dbReference type="InterPro" id="IPR018963">
    <property type="entry name" value="Mycophage_D29_Gp19"/>
</dbReference>
<dbReference type="RefSeq" id="WP_003834971.1">
    <property type="nucleotide sequence ID" value="NZ_ABXY01000011.1"/>
</dbReference>
<gene>
    <name evidence="1" type="ORF">BIFCAT_00869</name>
</gene>
<dbReference type="GeneID" id="45582747"/>
<protein>
    <submittedName>
        <fullName evidence="1">Phage protein Gp19/Gp15/Gp42</fullName>
    </submittedName>
</protein>